<feature type="region of interest" description="Disordered" evidence="12">
    <location>
        <begin position="451"/>
        <end position="584"/>
    </location>
</feature>
<feature type="coiled-coil region" evidence="11">
    <location>
        <begin position="389"/>
        <end position="416"/>
    </location>
</feature>
<evidence type="ECO:0000313" key="16">
    <source>
        <dbReference type="Proteomes" id="UP001046870"/>
    </source>
</evidence>
<evidence type="ECO:0000256" key="6">
    <source>
        <dbReference type="ARBA" id="ARBA00022889"/>
    </source>
</evidence>
<evidence type="ECO:0000256" key="13">
    <source>
        <dbReference type="SAM" id="Phobius"/>
    </source>
</evidence>
<dbReference type="InterPro" id="IPR003598">
    <property type="entry name" value="Ig_sub2"/>
</dbReference>
<comment type="caution">
    <text evidence="15">The sequence shown here is derived from an EMBL/GenBank/DDBJ whole genome shotgun (WGS) entry which is preliminary data.</text>
</comment>
<keyword evidence="4" id="KW-0732">Signal</keyword>
<dbReference type="InterPro" id="IPR013162">
    <property type="entry name" value="CD80_C2-set"/>
</dbReference>
<keyword evidence="10" id="KW-0325">Glycoprotein</keyword>
<protein>
    <recommendedName>
        <fullName evidence="14">Ig-like domain-containing protein</fullName>
    </recommendedName>
</protein>
<accession>A0A9D3PP70</accession>
<organism evidence="15 16">
    <name type="scientific">Megalops atlanticus</name>
    <name type="common">Tarpon</name>
    <name type="synonym">Clupea gigantea</name>
    <dbReference type="NCBI Taxonomy" id="7932"/>
    <lineage>
        <taxon>Eukaryota</taxon>
        <taxon>Metazoa</taxon>
        <taxon>Chordata</taxon>
        <taxon>Craniata</taxon>
        <taxon>Vertebrata</taxon>
        <taxon>Euteleostomi</taxon>
        <taxon>Actinopterygii</taxon>
        <taxon>Neopterygii</taxon>
        <taxon>Teleostei</taxon>
        <taxon>Elopiformes</taxon>
        <taxon>Megalopidae</taxon>
        <taxon>Megalops</taxon>
    </lineage>
</organism>
<dbReference type="GO" id="GO:0005912">
    <property type="term" value="C:adherens junction"/>
    <property type="evidence" value="ECO:0007669"/>
    <property type="project" value="TreeGrafter"/>
</dbReference>
<keyword evidence="8 13" id="KW-0472">Membrane</keyword>
<dbReference type="InterPro" id="IPR013106">
    <property type="entry name" value="Ig_V-set"/>
</dbReference>
<dbReference type="Gene3D" id="2.60.40.10">
    <property type="entry name" value="Immunoglobulins"/>
    <property type="match status" value="3"/>
</dbReference>
<reference evidence="15" key="1">
    <citation type="submission" date="2021-01" db="EMBL/GenBank/DDBJ databases">
        <authorList>
            <person name="Zahm M."/>
            <person name="Roques C."/>
            <person name="Cabau C."/>
            <person name="Klopp C."/>
            <person name="Donnadieu C."/>
            <person name="Jouanno E."/>
            <person name="Lampietro C."/>
            <person name="Louis A."/>
            <person name="Herpin A."/>
            <person name="Echchiki A."/>
            <person name="Berthelot C."/>
            <person name="Parey E."/>
            <person name="Roest-Crollius H."/>
            <person name="Braasch I."/>
            <person name="Postlethwait J."/>
            <person name="Bobe J."/>
            <person name="Montfort J."/>
            <person name="Bouchez O."/>
            <person name="Begum T."/>
            <person name="Mejri S."/>
            <person name="Adams A."/>
            <person name="Chen W.-J."/>
            <person name="Guiguen Y."/>
        </authorList>
    </citation>
    <scope>NUCLEOTIDE SEQUENCE</scope>
    <source>
        <strain evidence="15">YG-15Mar2019-1</strain>
        <tissue evidence="15">Brain</tissue>
    </source>
</reference>
<name>A0A9D3PP70_MEGAT</name>
<gene>
    <name evidence="15" type="ORF">MATL_G00200030</name>
</gene>
<evidence type="ECO:0000259" key="14">
    <source>
        <dbReference type="PROSITE" id="PS50835"/>
    </source>
</evidence>
<evidence type="ECO:0000313" key="15">
    <source>
        <dbReference type="EMBL" id="KAG7462195.1"/>
    </source>
</evidence>
<dbReference type="Pfam" id="PF08205">
    <property type="entry name" value="C2-set_2"/>
    <property type="match status" value="1"/>
</dbReference>
<dbReference type="InterPro" id="IPR013783">
    <property type="entry name" value="Ig-like_fold"/>
</dbReference>
<comment type="similarity">
    <text evidence="2">Belongs to the nectin family.</text>
</comment>
<keyword evidence="9" id="KW-1015">Disulfide bond</keyword>
<dbReference type="Pfam" id="PF07686">
    <property type="entry name" value="V-set"/>
    <property type="match status" value="1"/>
</dbReference>
<feature type="compositionally biased region" description="Basic and acidic residues" evidence="12">
    <location>
        <begin position="521"/>
        <end position="533"/>
    </location>
</feature>
<keyword evidence="6" id="KW-0130">Cell adhesion</keyword>
<feature type="domain" description="Ig-like" evidence="14">
    <location>
        <begin position="253"/>
        <end position="351"/>
    </location>
</feature>
<sequence>MATHQNQTELLLRCENHIGPQNFSEPDYRLVDDEVTSEQYVSVPVASWGFCSLCVGGVCGAPSLLSALHGGVSHSAALSVSGSGEQVVQVSWMKEHPDGSKEQIITAHRTEGHTEFGRFSGRVHFESSDPMENSALIIRSTEVSDEGRYTCHISTFPSGNFDTQLSLTVWTTPISSLEPVEMVEGQSFRVAATCRSVARPPPRLSWETELPGVAQNRSSEGGAVSTHFSLHPLRSMNGKRLDCLVWHPSMETPRRISNQLIVHYPPDATVRGYDGNWFVGLEGASLRCDSGGNPKPQSFTWTRRGGALPEGVTQRNDTLLFSRPLTLTDAGLYECVAKNSVGLAKADVDIAVSETARQEASFSTLMMLIVGVVAAVLVVALVISVIMMNRYHKRRNKKLEMELSEKKEEISTLSRQASFRRINSVSTDHRMQMEESVPLRVEGTLRTSLSSLGEQAHCRDSRSTLSGGRGGGGGGARFGSGSPSPPLSSPCPPPGGKEPSPPFQPHEPPLSAEEEEEEEREMERQSDREKEGVQGDQDSETTSSQISEVLSSRFQQSNGTLHPKPRLNDILLSPQIYHPKGQIV</sequence>
<keyword evidence="5" id="KW-0677">Repeat</keyword>
<evidence type="ECO:0000256" key="10">
    <source>
        <dbReference type="ARBA" id="ARBA00023180"/>
    </source>
</evidence>
<dbReference type="PANTHER" id="PTHR23277:SF11">
    <property type="entry name" value="NECTIN-4"/>
    <property type="match status" value="1"/>
</dbReference>
<dbReference type="Proteomes" id="UP001046870">
    <property type="component" value="Chromosome 17"/>
</dbReference>
<dbReference type="GO" id="GO:0016020">
    <property type="term" value="C:membrane"/>
    <property type="evidence" value="ECO:0007669"/>
    <property type="project" value="UniProtKB-SubCell"/>
</dbReference>
<proteinExistence type="inferred from homology"/>
<evidence type="ECO:0000256" key="4">
    <source>
        <dbReference type="ARBA" id="ARBA00022729"/>
    </source>
</evidence>
<dbReference type="GO" id="GO:0007157">
    <property type="term" value="P:heterophilic cell-cell adhesion via plasma membrane cell adhesion molecules"/>
    <property type="evidence" value="ECO:0007669"/>
    <property type="project" value="TreeGrafter"/>
</dbReference>
<dbReference type="AlphaFoldDB" id="A0A9D3PP70"/>
<feature type="compositionally biased region" description="Pro residues" evidence="12">
    <location>
        <begin position="483"/>
        <end position="508"/>
    </location>
</feature>
<evidence type="ECO:0000256" key="2">
    <source>
        <dbReference type="ARBA" id="ARBA00007810"/>
    </source>
</evidence>
<dbReference type="SMART" id="SM00408">
    <property type="entry name" value="IGc2"/>
    <property type="match status" value="2"/>
</dbReference>
<dbReference type="InterPro" id="IPR036179">
    <property type="entry name" value="Ig-like_dom_sf"/>
</dbReference>
<dbReference type="GO" id="GO:0007156">
    <property type="term" value="P:homophilic cell adhesion via plasma membrane adhesion molecules"/>
    <property type="evidence" value="ECO:0007669"/>
    <property type="project" value="TreeGrafter"/>
</dbReference>
<dbReference type="InterPro" id="IPR051427">
    <property type="entry name" value="Nectin/Nectin-like"/>
</dbReference>
<dbReference type="InterPro" id="IPR003599">
    <property type="entry name" value="Ig_sub"/>
</dbReference>
<dbReference type="SMART" id="SM00409">
    <property type="entry name" value="IG"/>
    <property type="match status" value="2"/>
</dbReference>
<dbReference type="PANTHER" id="PTHR23277">
    <property type="entry name" value="NECTIN-RELATED"/>
    <property type="match status" value="1"/>
</dbReference>
<evidence type="ECO:0000256" key="5">
    <source>
        <dbReference type="ARBA" id="ARBA00022737"/>
    </source>
</evidence>
<evidence type="ECO:0000256" key="7">
    <source>
        <dbReference type="ARBA" id="ARBA00022989"/>
    </source>
</evidence>
<evidence type="ECO:0000256" key="9">
    <source>
        <dbReference type="ARBA" id="ARBA00023157"/>
    </source>
</evidence>
<keyword evidence="16" id="KW-1185">Reference proteome</keyword>
<dbReference type="EMBL" id="JAFDVH010000017">
    <property type="protein sequence ID" value="KAG7462195.1"/>
    <property type="molecule type" value="Genomic_DNA"/>
</dbReference>
<evidence type="ECO:0000256" key="11">
    <source>
        <dbReference type="SAM" id="Coils"/>
    </source>
</evidence>
<dbReference type="Pfam" id="PF13927">
    <property type="entry name" value="Ig_3"/>
    <property type="match status" value="1"/>
</dbReference>
<dbReference type="InterPro" id="IPR007110">
    <property type="entry name" value="Ig-like_dom"/>
</dbReference>
<feature type="transmembrane region" description="Helical" evidence="13">
    <location>
        <begin position="365"/>
        <end position="388"/>
    </location>
</feature>
<keyword evidence="7 13" id="KW-1133">Transmembrane helix</keyword>
<keyword evidence="11" id="KW-0175">Coiled coil</keyword>
<evidence type="ECO:0000256" key="1">
    <source>
        <dbReference type="ARBA" id="ARBA00004167"/>
    </source>
</evidence>
<dbReference type="OrthoDB" id="8872282at2759"/>
<feature type="compositionally biased region" description="Polar residues" evidence="12">
    <location>
        <begin position="540"/>
        <end position="560"/>
    </location>
</feature>
<keyword evidence="3 13" id="KW-0812">Transmembrane</keyword>
<feature type="domain" description="Ig-like" evidence="14">
    <location>
        <begin position="62"/>
        <end position="168"/>
    </location>
</feature>
<evidence type="ECO:0000256" key="3">
    <source>
        <dbReference type="ARBA" id="ARBA00022692"/>
    </source>
</evidence>
<evidence type="ECO:0000256" key="8">
    <source>
        <dbReference type="ARBA" id="ARBA00023136"/>
    </source>
</evidence>
<dbReference type="SUPFAM" id="SSF48726">
    <property type="entry name" value="Immunoglobulin"/>
    <property type="match status" value="3"/>
</dbReference>
<feature type="compositionally biased region" description="Gly residues" evidence="12">
    <location>
        <begin position="467"/>
        <end position="478"/>
    </location>
</feature>
<evidence type="ECO:0000256" key="12">
    <source>
        <dbReference type="SAM" id="MobiDB-lite"/>
    </source>
</evidence>
<dbReference type="PROSITE" id="PS50835">
    <property type="entry name" value="IG_LIKE"/>
    <property type="match status" value="2"/>
</dbReference>
<comment type="subcellular location">
    <subcellularLocation>
        <location evidence="1">Membrane</location>
        <topology evidence="1">Single-pass membrane protein</topology>
    </subcellularLocation>
</comment>